<feature type="domain" description="4Fe-4S ferredoxin-type" evidence="9">
    <location>
        <begin position="149"/>
        <end position="180"/>
    </location>
</feature>
<comment type="caution">
    <text evidence="10">The sequence shown here is derived from an EMBL/GenBank/DDBJ whole genome shotgun (WGS) entry which is preliminary data.</text>
</comment>
<dbReference type="PROSITE" id="PS00198">
    <property type="entry name" value="4FE4S_FER_1"/>
    <property type="match status" value="1"/>
</dbReference>
<evidence type="ECO:0000259" key="9">
    <source>
        <dbReference type="PROSITE" id="PS51379"/>
    </source>
</evidence>
<evidence type="ECO:0000256" key="5">
    <source>
        <dbReference type="ARBA" id="ARBA00023004"/>
    </source>
</evidence>
<keyword evidence="8" id="KW-0472">Membrane</keyword>
<evidence type="ECO:0000313" key="10">
    <source>
        <dbReference type="EMBL" id="GAA3693077.1"/>
    </source>
</evidence>
<evidence type="ECO:0000256" key="3">
    <source>
        <dbReference type="ARBA" id="ARBA00022723"/>
    </source>
</evidence>
<dbReference type="SUPFAM" id="SSF54862">
    <property type="entry name" value="4Fe-4S ferredoxins"/>
    <property type="match status" value="1"/>
</dbReference>
<keyword evidence="4" id="KW-0677">Repeat</keyword>
<dbReference type="PROSITE" id="PS51379">
    <property type="entry name" value="4FE4S_FER_2"/>
    <property type="match status" value="3"/>
</dbReference>
<proteinExistence type="predicted"/>
<feature type="region of interest" description="Disordered" evidence="7">
    <location>
        <begin position="211"/>
        <end position="242"/>
    </location>
</feature>
<dbReference type="Pfam" id="PF13247">
    <property type="entry name" value="Fer4_11"/>
    <property type="match status" value="2"/>
</dbReference>
<evidence type="ECO:0000256" key="7">
    <source>
        <dbReference type="SAM" id="MobiDB-lite"/>
    </source>
</evidence>
<dbReference type="RefSeq" id="WP_344941513.1">
    <property type="nucleotide sequence ID" value="NZ_BAABDC010000001.1"/>
</dbReference>
<keyword evidence="3" id="KW-0479">Metal-binding</keyword>
<reference evidence="11" key="1">
    <citation type="journal article" date="2019" name="Int. J. Syst. Evol. Microbiol.">
        <title>The Global Catalogue of Microorganisms (GCM) 10K type strain sequencing project: providing services to taxonomists for standard genome sequencing and annotation.</title>
        <authorList>
            <consortium name="The Broad Institute Genomics Platform"/>
            <consortium name="The Broad Institute Genome Sequencing Center for Infectious Disease"/>
            <person name="Wu L."/>
            <person name="Ma J."/>
        </authorList>
    </citation>
    <scope>NUCLEOTIDE SEQUENCE [LARGE SCALE GENOMIC DNA]</scope>
    <source>
        <strain evidence="11">JCM 17125</strain>
    </source>
</reference>
<dbReference type="Proteomes" id="UP001501468">
    <property type="component" value="Unassembled WGS sequence"/>
</dbReference>
<feature type="domain" description="4Fe-4S ferredoxin-type" evidence="9">
    <location>
        <begin position="27"/>
        <end position="57"/>
    </location>
</feature>
<keyword evidence="8" id="KW-1133">Transmembrane helix</keyword>
<evidence type="ECO:0000313" key="11">
    <source>
        <dbReference type="Proteomes" id="UP001501468"/>
    </source>
</evidence>
<dbReference type="InterPro" id="IPR017896">
    <property type="entry name" value="4Fe4S_Fe-S-bd"/>
</dbReference>
<dbReference type="PANTHER" id="PTHR43545:SF6">
    <property type="entry name" value="FORMATE DEHYDROGENASE, NITRATE-INDUCIBLE, IRON-SULFUR SUBUNIT"/>
    <property type="match status" value="1"/>
</dbReference>
<name>A0ABP7CQT3_9MICO</name>
<keyword evidence="11" id="KW-1185">Reference proteome</keyword>
<evidence type="ECO:0000256" key="2">
    <source>
        <dbReference type="ARBA" id="ARBA00022485"/>
    </source>
</evidence>
<evidence type="ECO:0000256" key="6">
    <source>
        <dbReference type="ARBA" id="ARBA00023014"/>
    </source>
</evidence>
<organism evidence="10 11">
    <name type="scientific">Terrabacter ginsenosidimutans</name>
    <dbReference type="NCBI Taxonomy" id="490575"/>
    <lineage>
        <taxon>Bacteria</taxon>
        <taxon>Bacillati</taxon>
        <taxon>Actinomycetota</taxon>
        <taxon>Actinomycetes</taxon>
        <taxon>Micrococcales</taxon>
        <taxon>Intrasporangiaceae</taxon>
        <taxon>Terrabacter</taxon>
    </lineage>
</organism>
<feature type="domain" description="4Fe-4S ferredoxin-type" evidence="9">
    <location>
        <begin position="181"/>
        <end position="210"/>
    </location>
</feature>
<feature type="transmembrane region" description="Helical" evidence="8">
    <location>
        <begin position="354"/>
        <end position="371"/>
    </location>
</feature>
<protein>
    <submittedName>
        <fullName evidence="10">4Fe-4S dicluster domain-containing protein</fullName>
    </submittedName>
</protein>
<evidence type="ECO:0000256" key="8">
    <source>
        <dbReference type="SAM" id="Phobius"/>
    </source>
</evidence>
<sequence>MGFWRNQLSGPTDPAADAAWDRHEPRKGFFTDTSICIGCKACEVACKEWNGIPEDGLDLLNQSYDNTGALGASTWRHVAFVEQTSDRIEQARESGRKLVSLGMPSVRSSDEAVLAGGGGTATATLAAPGELRPGAAAGPGPTDTAVPDMRWLMASDVCKHCTHAACLDVCPTGALFRTEFGTVVVQDDVCNGCGYCVAACPFGVIERRSGKEGHEETGQSHGISIKGAGGDGSHKNPPSYAASNGEVKNVGIAQKCTLCYDRLGAGETPACAQACPTTSIKFGDLDEMRATARARVAQLHEQGFTEARLYGVDENDGVGGTGSTFLLLDEPEVYGLPPDPRVTTADLPDMFRKAGYAGLTMLAMAAVAVVGRRK</sequence>
<dbReference type="Gene3D" id="3.30.70.20">
    <property type="match status" value="2"/>
</dbReference>
<keyword evidence="6" id="KW-0411">Iron-sulfur</keyword>
<keyword evidence="8" id="KW-0812">Transmembrane</keyword>
<gene>
    <name evidence="10" type="ORF">GCM10022399_06830</name>
</gene>
<dbReference type="CDD" id="cd10560">
    <property type="entry name" value="FDH-O_like"/>
    <property type="match status" value="1"/>
</dbReference>
<keyword evidence="2" id="KW-0004">4Fe-4S</keyword>
<dbReference type="InterPro" id="IPR017900">
    <property type="entry name" value="4Fe4S_Fe_S_CS"/>
</dbReference>
<keyword evidence="5" id="KW-0408">Iron</keyword>
<dbReference type="PANTHER" id="PTHR43545">
    <property type="entry name" value="FORMATE DEHYDROGENASE, NITRATE-INDUCIBLE, IRON-SULFUR SUBUNIT"/>
    <property type="match status" value="1"/>
</dbReference>
<comment type="subcellular location">
    <subcellularLocation>
        <location evidence="1">Cell envelope</location>
    </subcellularLocation>
</comment>
<evidence type="ECO:0000256" key="1">
    <source>
        <dbReference type="ARBA" id="ARBA00004196"/>
    </source>
</evidence>
<dbReference type="InterPro" id="IPR051555">
    <property type="entry name" value="FDH_Electron_Transfer_Unit"/>
</dbReference>
<evidence type="ECO:0000256" key="4">
    <source>
        <dbReference type="ARBA" id="ARBA00022737"/>
    </source>
</evidence>
<dbReference type="EMBL" id="BAABDC010000001">
    <property type="protein sequence ID" value="GAA3693077.1"/>
    <property type="molecule type" value="Genomic_DNA"/>
</dbReference>
<accession>A0ABP7CQT3</accession>